<accession>A0ABN3LSS7</accession>
<feature type="region of interest" description="Disordered" evidence="1">
    <location>
        <begin position="1"/>
        <end position="26"/>
    </location>
</feature>
<evidence type="ECO:0000256" key="1">
    <source>
        <dbReference type="SAM" id="MobiDB-lite"/>
    </source>
</evidence>
<sequence length="851" mass="91732">MTPTPEQHRPEQHRPEPAPAGTAPAAPAVPTATYRLQLQPDFPLSAAEAAVPRLAALGVSHLHLSPVLRACPGSTHGYDVVDHTRIGEEIGGEDALRSLARTARAHGMGLVVDVVPNHMAVPVPEHLSEPLWEVLRDGPGSRFADWFDIDWAAQEGRLLLPVLGGRLGPELGALETGTATVRGREERVLRYHDHVFPLRPGTEDLPLPGLLEHQWYRLAWWRLARTELNHRRFFTISDLIGVRVEDEAVFAATHGKLLELVRDGVVDGLRVDHPDGLADPRGYLRRLHAATGGRWTVVEKILGPGEPLPADWPCAGTTGYDALKHVDGLFVDPAGAARLAEVWTDFARLPATLGGNWAATVARATEEVVTEDLATEVARLVRAADRVCSKDPQLADHAPWALRTAVRGLLAGIPVYRPYVVPGEPAPERDAALLEAAAGPARAAFAVPEEAHAVDVVRDLALGRLGRGPDHDDFAVRFAQVSSALRAKAVEDTAFYRWHPLLGVNEVGGDPARPGTSPEDFHAFAARIQRDWPATATVLSTHDTKRSADVRARLAVLSEVPELWREWLEKESAADGRGRPAAPDRQVEYLVRQTAIGLGHCDAERLVPAMLKSVREARLRTGWTTADPDYEAAVEAFVRGLCEDEEQVAALASFTAVLEPYAHANSLGAALVHLTMPGVPDLYQGSERELLTLVDPDNRRPVDFPRPFDADGFERSLSLGRGPTGNLSDRKLRLTATALRLRREHPEWFGAGGGYAPLHARGPAAEHLLAFLRGGGDGEGGTDGGAGGAITAVVRLSRDLAQSGGWHDTVLDLPKGPWTDLITGAVHPAGPNRASALFAGGPAVLLVPTPR</sequence>
<evidence type="ECO:0000313" key="4">
    <source>
        <dbReference type="Proteomes" id="UP001501358"/>
    </source>
</evidence>
<name>A0ABN3LSS7_9ACTN</name>
<dbReference type="Pfam" id="PF00128">
    <property type="entry name" value="Alpha-amylase"/>
    <property type="match status" value="1"/>
</dbReference>
<dbReference type="Proteomes" id="UP001501358">
    <property type="component" value="Unassembled WGS sequence"/>
</dbReference>
<dbReference type="RefSeq" id="WP_344383353.1">
    <property type="nucleotide sequence ID" value="NZ_BAAATA010000012.1"/>
</dbReference>
<protein>
    <submittedName>
        <fullName evidence="3">Malto-oligosyltrehalose synthase</fullName>
    </submittedName>
</protein>
<evidence type="ECO:0000259" key="2">
    <source>
        <dbReference type="SMART" id="SM00642"/>
    </source>
</evidence>
<dbReference type="InterPro" id="IPR006047">
    <property type="entry name" value="GH13_cat_dom"/>
</dbReference>
<dbReference type="Gene3D" id="3.20.20.80">
    <property type="entry name" value="Glycosidases"/>
    <property type="match status" value="4"/>
</dbReference>
<feature type="domain" description="Glycosyl hydrolase family 13 catalytic" evidence="2">
    <location>
        <begin position="30"/>
        <end position="721"/>
    </location>
</feature>
<dbReference type="PANTHER" id="PTHR10357">
    <property type="entry name" value="ALPHA-AMYLASE FAMILY MEMBER"/>
    <property type="match status" value="1"/>
</dbReference>
<feature type="compositionally biased region" description="Basic and acidic residues" evidence="1">
    <location>
        <begin position="1"/>
        <end position="16"/>
    </location>
</feature>
<dbReference type="InterPro" id="IPR017853">
    <property type="entry name" value="GH"/>
</dbReference>
<dbReference type="InterPro" id="IPR012767">
    <property type="entry name" value="Trehalose_TreY"/>
</dbReference>
<comment type="caution">
    <text evidence="3">The sequence shown here is derived from an EMBL/GenBank/DDBJ whole genome shotgun (WGS) entry which is preliminary data.</text>
</comment>
<keyword evidence="4" id="KW-1185">Reference proteome</keyword>
<reference evidence="3 4" key="1">
    <citation type="journal article" date="2019" name="Int. J. Syst. Evol. Microbiol.">
        <title>The Global Catalogue of Microorganisms (GCM) 10K type strain sequencing project: providing services to taxonomists for standard genome sequencing and annotation.</title>
        <authorList>
            <consortium name="The Broad Institute Genomics Platform"/>
            <consortium name="The Broad Institute Genome Sequencing Center for Infectious Disease"/>
            <person name="Wu L."/>
            <person name="Ma J."/>
        </authorList>
    </citation>
    <scope>NUCLEOTIDE SEQUENCE [LARGE SCALE GENOMIC DNA]</scope>
    <source>
        <strain evidence="3 4">JCM 6307</strain>
    </source>
</reference>
<dbReference type="CDD" id="cd11336">
    <property type="entry name" value="AmyAc_MTSase"/>
    <property type="match status" value="1"/>
</dbReference>
<dbReference type="NCBIfam" id="TIGR02401">
    <property type="entry name" value="trehalose_TreY"/>
    <property type="match status" value="1"/>
</dbReference>
<organism evidence="3 4">
    <name type="scientific">Streptomyces thermolineatus</name>
    <dbReference type="NCBI Taxonomy" id="44033"/>
    <lineage>
        <taxon>Bacteria</taxon>
        <taxon>Bacillati</taxon>
        <taxon>Actinomycetota</taxon>
        <taxon>Actinomycetes</taxon>
        <taxon>Kitasatosporales</taxon>
        <taxon>Streptomycetaceae</taxon>
        <taxon>Streptomyces</taxon>
    </lineage>
</organism>
<proteinExistence type="predicted"/>
<evidence type="ECO:0000313" key="3">
    <source>
        <dbReference type="EMBL" id="GAA2488634.1"/>
    </source>
</evidence>
<dbReference type="PANTHER" id="PTHR10357:SF216">
    <property type="entry name" value="MALTOOLIGOSYL TREHALOSE SYNTHASE-RELATED"/>
    <property type="match status" value="1"/>
</dbReference>
<dbReference type="SUPFAM" id="SSF51445">
    <property type="entry name" value="(Trans)glycosidases"/>
    <property type="match status" value="1"/>
</dbReference>
<dbReference type="EMBL" id="BAAATA010000012">
    <property type="protein sequence ID" value="GAA2488634.1"/>
    <property type="molecule type" value="Genomic_DNA"/>
</dbReference>
<gene>
    <name evidence="3" type="primary">treY</name>
    <name evidence="3" type="ORF">GCM10010406_25960</name>
</gene>
<dbReference type="SMART" id="SM00642">
    <property type="entry name" value="Aamy"/>
    <property type="match status" value="1"/>
</dbReference>